<evidence type="ECO:0000313" key="3">
    <source>
        <dbReference type="Proteomes" id="UP001500975"/>
    </source>
</evidence>
<reference evidence="3" key="1">
    <citation type="journal article" date="2019" name="Int. J. Syst. Evol. Microbiol.">
        <title>The Global Catalogue of Microorganisms (GCM) 10K type strain sequencing project: providing services to taxonomists for standard genome sequencing and annotation.</title>
        <authorList>
            <consortium name="The Broad Institute Genomics Platform"/>
            <consortium name="The Broad Institute Genome Sequencing Center for Infectious Disease"/>
            <person name="Wu L."/>
            <person name="Ma J."/>
        </authorList>
    </citation>
    <scope>NUCLEOTIDE SEQUENCE [LARGE SCALE GENOMIC DNA]</scope>
    <source>
        <strain evidence="3">JCM 17804</strain>
    </source>
</reference>
<dbReference type="InterPro" id="IPR036388">
    <property type="entry name" value="WH-like_DNA-bd_sf"/>
</dbReference>
<accession>A0ABP8GVB8</accession>
<sequence length="235" mass="24868">MTSTVPTLSAIETRVLGVLAEKQRTVPDSYPLSLNALVSGCNQKTSRNPLMELTDTEVQVALDSLKGYSLVMESSGSRVARYEHNIERVLRVPSQSTILLTVLMLRGPQTAGELRIASERMHNFADISSVEAFLDELAERPAGALVVKLARLPGARESRWMHLLAGPPAEQVYEAGATSAAAAPSEASLGEVAALKLNVARLESEVAALKALTARICTELGIGDVSDSSSAGDAA</sequence>
<comment type="similarity">
    <text evidence="1">Belongs to the UPF0502 family.</text>
</comment>
<dbReference type="Gene3D" id="1.10.10.10">
    <property type="entry name" value="Winged helix-like DNA-binding domain superfamily/Winged helix DNA-binding domain"/>
    <property type="match status" value="2"/>
</dbReference>
<evidence type="ECO:0000313" key="2">
    <source>
        <dbReference type="EMBL" id="GAA4330425.1"/>
    </source>
</evidence>
<evidence type="ECO:0000256" key="1">
    <source>
        <dbReference type="HAMAP-Rule" id="MF_01584"/>
    </source>
</evidence>
<dbReference type="RefSeq" id="WP_345535557.1">
    <property type="nucleotide sequence ID" value="NZ_BAABGJ010000002.1"/>
</dbReference>
<dbReference type="HAMAP" id="MF_01584">
    <property type="entry name" value="UPF0502"/>
    <property type="match status" value="1"/>
</dbReference>
<name>A0ABP8GVB8_9BURK</name>
<comment type="caution">
    <text evidence="2">The sequence shown here is derived from an EMBL/GenBank/DDBJ whole genome shotgun (WGS) entry which is preliminary data.</text>
</comment>
<dbReference type="InterPro" id="IPR036390">
    <property type="entry name" value="WH_DNA-bd_sf"/>
</dbReference>
<organism evidence="2 3">
    <name type="scientific">Variovorax defluvii</name>
    <dbReference type="NCBI Taxonomy" id="913761"/>
    <lineage>
        <taxon>Bacteria</taxon>
        <taxon>Pseudomonadati</taxon>
        <taxon>Pseudomonadota</taxon>
        <taxon>Betaproteobacteria</taxon>
        <taxon>Burkholderiales</taxon>
        <taxon>Comamonadaceae</taxon>
        <taxon>Variovorax</taxon>
    </lineage>
</organism>
<keyword evidence="3" id="KW-1185">Reference proteome</keyword>
<dbReference type="Pfam" id="PF04337">
    <property type="entry name" value="DUF480"/>
    <property type="match status" value="1"/>
</dbReference>
<gene>
    <name evidence="2" type="ORF">GCM10023165_04150</name>
</gene>
<dbReference type="EMBL" id="BAABGJ010000002">
    <property type="protein sequence ID" value="GAA4330425.1"/>
    <property type="molecule type" value="Genomic_DNA"/>
</dbReference>
<dbReference type="PANTHER" id="PTHR38768:SF1">
    <property type="entry name" value="UPF0502 PROTEIN YCEH"/>
    <property type="match status" value="1"/>
</dbReference>
<dbReference type="PANTHER" id="PTHR38768">
    <property type="entry name" value="UPF0502 PROTEIN YCEH"/>
    <property type="match status" value="1"/>
</dbReference>
<protein>
    <submittedName>
        <fullName evidence="2">YceH family protein</fullName>
    </submittedName>
</protein>
<dbReference type="Proteomes" id="UP001500975">
    <property type="component" value="Unassembled WGS sequence"/>
</dbReference>
<dbReference type="InterPro" id="IPR007432">
    <property type="entry name" value="DUF480"/>
</dbReference>
<dbReference type="SUPFAM" id="SSF46785">
    <property type="entry name" value="Winged helix' DNA-binding domain"/>
    <property type="match status" value="2"/>
</dbReference>
<proteinExistence type="inferred from homology"/>